<keyword evidence="1" id="KW-0472">Membrane</keyword>
<dbReference type="EMBL" id="CP138589">
    <property type="protein sequence ID" value="WPH03451.1"/>
    <property type="molecule type" value="Genomic_DNA"/>
</dbReference>
<keyword evidence="1" id="KW-0812">Transmembrane</keyword>
<name>A0AAQ3RBI5_9PEZI</name>
<evidence type="ECO:0000313" key="4">
    <source>
        <dbReference type="Proteomes" id="UP001303373"/>
    </source>
</evidence>
<dbReference type="PANTHER" id="PTHR35340:SF5">
    <property type="entry name" value="ASST-DOMAIN-CONTAINING PROTEIN"/>
    <property type="match status" value="1"/>
</dbReference>
<feature type="chain" id="PRO_5042931079" evidence="2">
    <location>
        <begin position="18"/>
        <end position="641"/>
    </location>
</feature>
<dbReference type="Proteomes" id="UP001303373">
    <property type="component" value="Chromosome 10"/>
</dbReference>
<sequence length="641" mass="72362">MFPWFVVLSSFLSLALGDLAVLDNNAEYNDGRFGPYVTQSYRSSDVNSPRLNFMKPFTSCDDGSFLFVAPRGGKAGSKPYILDAKGHLIWTADHHYGEVYNFQAQVYKGQQYLTFFAGDDTIRGHGAGKYYMIDQHYNEFRQIHAANGVKGDLHEFQIIDGKTALITAYHVVEAKLGDTEHEGRDGYIWESLFQEIDIETGEAVFEWRASEHVKLSESFDPIGSRGSEGDPWDFFHINSVDKDLNNNYLVSSRYLRSILYISGTTGEVLWHLGGKENSFTDESDPGQDALHFVGQHHARWTDNYNSITFFDNRADWTSQEDVKSAGTKILVDTELKTVAVDRVYVNPIHDVLSTSQGSLQTLPNGNILLGYGFNAVITEFSPHGEVLCDAYIGEPSSRFGTGDVQSYRNFKFNWTGLPTTEPSFRLINGTFFTSWLGSTEVRSWSLRHAFDEDRTYDDLALFPKEGFETRLELSAGQNIRRYVAIVALDQYGKDLAWSKTIDISKDVDFWLTRGIVDAASYDAEYSSDGRDREVDFEWLSIRDSMILSVLGFAVTLTGAIVWLLSTQKKEERADTADIEQCSYHHAECKPMGVMWKIQSLLSSKLKRISYEHEHIALLEPESVEPDEASEWSVATDRGAAV</sequence>
<reference evidence="3 4" key="1">
    <citation type="submission" date="2023-11" db="EMBL/GenBank/DDBJ databases">
        <title>An acidophilic fungus is an integral part of prey digestion in a carnivorous sundew plant.</title>
        <authorList>
            <person name="Tsai I.J."/>
        </authorList>
    </citation>
    <scope>NUCLEOTIDE SEQUENCE [LARGE SCALE GENOMIC DNA]</scope>
    <source>
        <strain evidence="3">169a</strain>
    </source>
</reference>
<dbReference type="InterPro" id="IPR039535">
    <property type="entry name" value="ASST-like"/>
</dbReference>
<evidence type="ECO:0000256" key="1">
    <source>
        <dbReference type="SAM" id="Phobius"/>
    </source>
</evidence>
<gene>
    <name evidence="3" type="ORF">R9X50_00633100</name>
</gene>
<dbReference type="SUPFAM" id="SSF50998">
    <property type="entry name" value="Quinoprotein alcohol dehydrogenase-like"/>
    <property type="match status" value="1"/>
</dbReference>
<dbReference type="PANTHER" id="PTHR35340">
    <property type="entry name" value="PQQ ENZYME REPEAT PROTEIN-RELATED"/>
    <property type="match status" value="1"/>
</dbReference>
<dbReference type="Pfam" id="PF14269">
    <property type="entry name" value="Arylsulfotran_2"/>
    <property type="match status" value="1"/>
</dbReference>
<keyword evidence="1" id="KW-1133">Transmembrane helix</keyword>
<feature type="transmembrane region" description="Helical" evidence="1">
    <location>
        <begin position="545"/>
        <end position="564"/>
    </location>
</feature>
<feature type="signal peptide" evidence="2">
    <location>
        <begin position="1"/>
        <end position="17"/>
    </location>
</feature>
<keyword evidence="4" id="KW-1185">Reference proteome</keyword>
<evidence type="ECO:0000313" key="3">
    <source>
        <dbReference type="EMBL" id="WPH03451.1"/>
    </source>
</evidence>
<dbReference type="InterPro" id="IPR011047">
    <property type="entry name" value="Quinoprotein_ADH-like_sf"/>
</dbReference>
<dbReference type="InterPro" id="IPR053143">
    <property type="entry name" value="Arylsulfate_ST"/>
</dbReference>
<dbReference type="AlphaFoldDB" id="A0AAQ3RBI5"/>
<accession>A0AAQ3RBI5</accession>
<proteinExistence type="predicted"/>
<organism evidence="3 4">
    <name type="scientific">Acrodontium crateriforme</name>
    <dbReference type="NCBI Taxonomy" id="150365"/>
    <lineage>
        <taxon>Eukaryota</taxon>
        <taxon>Fungi</taxon>
        <taxon>Dikarya</taxon>
        <taxon>Ascomycota</taxon>
        <taxon>Pezizomycotina</taxon>
        <taxon>Dothideomycetes</taxon>
        <taxon>Dothideomycetidae</taxon>
        <taxon>Mycosphaerellales</taxon>
        <taxon>Teratosphaeriaceae</taxon>
        <taxon>Acrodontium</taxon>
    </lineage>
</organism>
<evidence type="ECO:0000256" key="2">
    <source>
        <dbReference type="SAM" id="SignalP"/>
    </source>
</evidence>
<protein>
    <submittedName>
        <fullName evidence="3">Oxidoreductase</fullName>
    </submittedName>
</protein>
<keyword evidence="2" id="KW-0732">Signal</keyword>